<proteinExistence type="predicted"/>
<dbReference type="EMBL" id="JAESWC010000018">
    <property type="protein sequence ID" value="MBL4938074.1"/>
    <property type="molecule type" value="Genomic_DNA"/>
</dbReference>
<protein>
    <submittedName>
        <fullName evidence="1">Uncharacterized protein</fullName>
    </submittedName>
</protein>
<dbReference type="RefSeq" id="WP_202750807.1">
    <property type="nucleotide sequence ID" value="NZ_JAESWC010000018.1"/>
</dbReference>
<accession>A0ABS1TI98</accession>
<gene>
    <name evidence="1" type="ORF">JK636_20385</name>
</gene>
<evidence type="ECO:0000313" key="1">
    <source>
        <dbReference type="EMBL" id="MBL4938074.1"/>
    </source>
</evidence>
<name>A0ABS1TI98_9CLOT</name>
<organism evidence="1 2">
    <name type="scientific">Clostridium rhizosphaerae</name>
    <dbReference type="NCBI Taxonomy" id="2803861"/>
    <lineage>
        <taxon>Bacteria</taxon>
        <taxon>Bacillati</taxon>
        <taxon>Bacillota</taxon>
        <taxon>Clostridia</taxon>
        <taxon>Eubacteriales</taxon>
        <taxon>Clostridiaceae</taxon>
        <taxon>Clostridium</taxon>
    </lineage>
</organism>
<keyword evidence="2" id="KW-1185">Reference proteome</keyword>
<dbReference type="Proteomes" id="UP000632377">
    <property type="component" value="Unassembled WGS sequence"/>
</dbReference>
<sequence length="63" mass="7414">MDNKTLIHIDTYDFMQNDYRLDPRKLIESVISYDGLFLQIGNPKITVSKMANLLSIDILEEYF</sequence>
<reference evidence="1 2" key="1">
    <citation type="submission" date="2021-01" db="EMBL/GenBank/DDBJ databases">
        <title>Genome public.</title>
        <authorList>
            <person name="Liu C."/>
            <person name="Sun Q."/>
        </authorList>
    </citation>
    <scope>NUCLEOTIDE SEQUENCE [LARGE SCALE GENOMIC DNA]</scope>
    <source>
        <strain evidence="1 2">YIM B02515</strain>
    </source>
</reference>
<comment type="caution">
    <text evidence="1">The sequence shown here is derived from an EMBL/GenBank/DDBJ whole genome shotgun (WGS) entry which is preliminary data.</text>
</comment>
<evidence type="ECO:0000313" key="2">
    <source>
        <dbReference type="Proteomes" id="UP000632377"/>
    </source>
</evidence>